<name>A0ABZ2RMS0_ECTME</name>
<dbReference type="SMART" id="SM00342">
    <property type="entry name" value="HTH_ARAC"/>
    <property type="match status" value="1"/>
</dbReference>
<organism evidence="5 6">
    <name type="scientific">Ectopseudomonas mendocina</name>
    <name type="common">Pseudomonas mendocina</name>
    <dbReference type="NCBI Taxonomy" id="300"/>
    <lineage>
        <taxon>Bacteria</taxon>
        <taxon>Pseudomonadati</taxon>
        <taxon>Pseudomonadota</taxon>
        <taxon>Gammaproteobacteria</taxon>
        <taxon>Pseudomonadales</taxon>
        <taxon>Pseudomonadaceae</taxon>
        <taxon>Ectopseudomonas</taxon>
    </lineage>
</organism>
<feature type="domain" description="HTH araC/xylS-type" evidence="4">
    <location>
        <begin position="234"/>
        <end position="332"/>
    </location>
</feature>
<dbReference type="InterPro" id="IPR032687">
    <property type="entry name" value="AraC-type_N"/>
</dbReference>
<keyword evidence="6" id="KW-1185">Reference proteome</keyword>
<dbReference type="PRINTS" id="PR00032">
    <property type="entry name" value="HTHARAC"/>
</dbReference>
<proteinExistence type="predicted"/>
<dbReference type="PANTHER" id="PTHR47894:SF1">
    <property type="entry name" value="HTH-TYPE TRANSCRIPTIONAL REGULATOR VQSM"/>
    <property type="match status" value="1"/>
</dbReference>
<dbReference type="EMBL" id="CP148074">
    <property type="protein sequence ID" value="WXL25971.1"/>
    <property type="molecule type" value="Genomic_DNA"/>
</dbReference>
<evidence type="ECO:0000313" key="5">
    <source>
        <dbReference type="EMBL" id="WXL25971.1"/>
    </source>
</evidence>
<dbReference type="InterPro" id="IPR020449">
    <property type="entry name" value="Tscrpt_reg_AraC-type_HTH"/>
</dbReference>
<evidence type="ECO:0000259" key="4">
    <source>
        <dbReference type="PROSITE" id="PS01124"/>
    </source>
</evidence>
<dbReference type="SUPFAM" id="SSF46689">
    <property type="entry name" value="Homeodomain-like"/>
    <property type="match status" value="1"/>
</dbReference>
<dbReference type="InterPro" id="IPR009057">
    <property type="entry name" value="Homeodomain-like_sf"/>
</dbReference>
<reference evidence="5 6" key="1">
    <citation type="submission" date="2024-03" db="EMBL/GenBank/DDBJ databases">
        <title>Complete genome of BD2.</title>
        <authorList>
            <person name="Cao G."/>
        </authorList>
    </citation>
    <scope>NUCLEOTIDE SEQUENCE [LARGE SCALE GENOMIC DNA]</scope>
    <source>
        <strain evidence="5 6">BD2</strain>
    </source>
</reference>
<accession>A0ABZ2RMS0</accession>
<dbReference type="Proteomes" id="UP001476583">
    <property type="component" value="Chromosome"/>
</dbReference>
<dbReference type="PROSITE" id="PS01124">
    <property type="entry name" value="HTH_ARAC_FAMILY_2"/>
    <property type="match status" value="1"/>
</dbReference>
<keyword evidence="2" id="KW-0238">DNA-binding</keyword>
<dbReference type="Gene3D" id="1.10.10.60">
    <property type="entry name" value="Homeodomain-like"/>
    <property type="match status" value="1"/>
</dbReference>
<keyword evidence="1" id="KW-0805">Transcription regulation</keyword>
<gene>
    <name evidence="5" type="ORF">WG219_00310</name>
</gene>
<sequence>MRDQDSVAAYLVKAALHGIQDSPQRVAAVLDKAGIEQAALALDNARLPAAAVTRFWLAMDEELNDEFFGFDSHGMPSGSFALISRALIQERTLGKALEQCFKYLSFFIHDIRGSLEQRNGQAVICLETSMQKPVLKGAAEEIYLSIVLGLMCWLIGRRIPLNRSRFSTDEPSAESSPWQWGPLVEYGCERTEIAFDSSYLKLPVIQDQTTIRSFLRSCPQWLVVRFRNDASTASEVFRRLRSLNSSEWPTLKELADSFALSEQVLRRYLARDGFTYQEIKHEVRRAIVFTLMRDSTISISEIAVQAGFQEPSAFHRIFRRWTGESPGQFRDRLHRTGTGA</sequence>
<evidence type="ECO:0000256" key="1">
    <source>
        <dbReference type="ARBA" id="ARBA00023015"/>
    </source>
</evidence>
<evidence type="ECO:0000313" key="6">
    <source>
        <dbReference type="Proteomes" id="UP001476583"/>
    </source>
</evidence>
<keyword evidence="3" id="KW-0804">Transcription</keyword>
<dbReference type="Pfam" id="PF12833">
    <property type="entry name" value="HTH_18"/>
    <property type="match status" value="1"/>
</dbReference>
<dbReference type="Pfam" id="PF12625">
    <property type="entry name" value="Arabinose_bd"/>
    <property type="match status" value="1"/>
</dbReference>
<evidence type="ECO:0000256" key="3">
    <source>
        <dbReference type="ARBA" id="ARBA00023163"/>
    </source>
</evidence>
<dbReference type="InterPro" id="IPR018060">
    <property type="entry name" value="HTH_AraC"/>
</dbReference>
<evidence type="ECO:0000256" key="2">
    <source>
        <dbReference type="ARBA" id="ARBA00023125"/>
    </source>
</evidence>
<protein>
    <submittedName>
        <fullName evidence="5">AraC family transcriptional regulator ligand-binding domain-containing protein</fullName>
    </submittedName>
</protein>
<dbReference type="PANTHER" id="PTHR47894">
    <property type="entry name" value="HTH-TYPE TRANSCRIPTIONAL REGULATOR GADX"/>
    <property type="match status" value="1"/>
</dbReference>